<sequence>MNEEDYLTPHPPEDAPSLDELCKTPANEKNSSACITCFLELDSPIENTNFVRDYRNCVQKFFVAEYLECFEPLKDIQELLPQEISPKLRRVNNCITKKFKGHKVSLGLPDTKNPRAHQTGGIR</sequence>
<evidence type="ECO:0000256" key="1">
    <source>
        <dbReference type="SAM" id="MobiDB-lite"/>
    </source>
</evidence>
<proteinExistence type="predicted"/>
<feature type="region of interest" description="Disordered" evidence="1">
    <location>
        <begin position="1"/>
        <end position="20"/>
    </location>
</feature>
<organism evidence="2 3">
    <name type="scientific">Limulus polyphemus</name>
    <name type="common">Atlantic horseshoe crab</name>
    <dbReference type="NCBI Taxonomy" id="6850"/>
    <lineage>
        <taxon>Eukaryota</taxon>
        <taxon>Metazoa</taxon>
        <taxon>Ecdysozoa</taxon>
        <taxon>Arthropoda</taxon>
        <taxon>Chelicerata</taxon>
        <taxon>Merostomata</taxon>
        <taxon>Xiphosura</taxon>
        <taxon>Limulidae</taxon>
        <taxon>Limulus</taxon>
    </lineage>
</organism>
<name>A0ABM1RVF3_LIMPO</name>
<protein>
    <submittedName>
        <fullName evidence="3">Uncharacterized protein LOC111083269</fullName>
    </submittedName>
</protein>
<reference evidence="3" key="1">
    <citation type="submission" date="2025-08" db="UniProtKB">
        <authorList>
            <consortium name="RefSeq"/>
        </authorList>
    </citation>
    <scope>IDENTIFICATION</scope>
    <source>
        <tissue evidence="3">Muscle</tissue>
    </source>
</reference>
<accession>A0ABM1RVF3</accession>
<evidence type="ECO:0000313" key="3">
    <source>
        <dbReference type="RefSeq" id="XP_022235358.1"/>
    </source>
</evidence>
<gene>
    <name evidence="3" type="primary">LOC111083269</name>
</gene>
<dbReference type="Proteomes" id="UP000694941">
    <property type="component" value="Unplaced"/>
</dbReference>
<evidence type="ECO:0000313" key="2">
    <source>
        <dbReference type="Proteomes" id="UP000694941"/>
    </source>
</evidence>
<dbReference type="GeneID" id="111083269"/>
<keyword evidence="2" id="KW-1185">Reference proteome</keyword>
<dbReference type="RefSeq" id="XP_022235358.1">
    <property type="nucleotide sequence ID" value="XM_022379650.1"/>
</dbReference>